<evidence type="ECO:0000313" key="4">
    <source>
        <dbReference type="EMBL" id="KSU89363.1"/>
    </source>
</evidence>
<dbReference type="Pfam" id="PF13508">
    <property type="entry name" value="Acetyltransf_7"/>
    <property type="match status" value="1"/>
</dbReference>
<dbReference type="GO" id="GO:0008080">
    <property type="term" value="F:N-acetyltransferase activity"/>
    <property type="evidence" value="ECO:0007669"/>
    <property type="project" value="InterPro"/>
</dbReference>
<evidence type="ECO:0000256" key="1">
    <source>
        <dbReference type="ARBA" id="ARBA00022679"/>
    </source>
</evidence>
<proteinExistence type="predicted"/>
<reference evidence="4 5" key="1">
    <citation type="submission" date="2015-11" db="EMBL/GenBank/DDBJ databases">
        <title>Bacillus caseinolyticus sp nov.</title>
        <authorList>
            <person name="Dastager S.G."/>
            <person name="Mawlankar R."/>
        </authorList>
    </citation>
    <scope>NUCLEOTIDE SEQUENCE [LARGE SCALE GENOMIC DNA]</scope>
    <source>
        <strain evidence="4 5">SGD-V-76</strain>
    </source>
</reference>
<evidence type="ECO:0000256" key="2">
    <source>
        <dbReference type="ARBA" id="ARBA00023315"/>
    </source>
</evidence>
<organism evidence="4 5">
    <name type="scientific">Priestia veravalensis</name>
    <dbReference type="NCBI Taxonomy" id="1414648"/>
    <lineage>
        <taxon>Bacteria</taxon>
        <taxon>Bacillati</taxon>
        <taxon>Bacillota</taxon>
        <taxon>Bacilli</taxon>
        <taxon>Bacillales</taxon>
        <taxon>Bacillaceae</taxon>
        <taxon>Priestia</taxon>
    </lineage>
</organism>
<keyword evidence="5" id="KW-1185">Reference proteome</keyword>
<evidence type="ECO:0000259" key="3">
    <source>
        <dbReference type="PROSITE" id="PS51186"/>
    </source>
</evidence>
<dbReference type="Gene3D" id="3.40.630.30">
    <property type="match status" value="1"/>
</dbReference>
<protein>
    <submittedName>
        <fullName evidence="4">GNAT family acetyltransferase</fullName>
    </submittedName>
</protein>
<sequence length="137" mass="15595">MGYITTEQLPAFHQFAYLHEESGLKKSKKASYTKEQLYEAVCNSFYTFSIYDNHQLIAFGRMISDGIYQALICDVMVAPTYQKKGLGKQVIEGIVNKCNERGIESIQLFAVKGKQQFYKKLGFQERDSEAPGMSLVQ</sequence>
<dbReference type="GeneID" id="93682271"/>
<feature type="domain" description="N-acetyltransferase" evidence="3">
    <location>
        <begin position="4"/>
        <end position="137"/>
    </location>
</feature>
<dbReference type="InterPro" id="IPR045039">
    <property type="entry name" value="NSI-like"/>
</dbReference>
<dbReference type="Proteomes" id="UP000053681">
    <property type="component" value="Unassembled WGS sequence"/>
</dbReference>
<dbReference type="RefSeq" id="WP_025908057.1">
    <property type="nucleotide sequence ID" value="NZ_KQ758628.1"/>
</dbReference>
<evidence type="ECO:0000313" key="5">
    <source>
        <dbReference type="Proteomes" id="UP000053681"/>
    </source>
</evidence>
<dbReference type="PROSITE" id="PS51186">
    <property type="entry name" value="GNAT"/>
    <property type="match status" value="1"/>
</dbReference>
<dbReference type="PANTHER" id="PTHR43626">
    <property type="entry name" value="ACYL-COA N-ACYLTRANSFERASE"/>
    <property type="match status" value="1"/>
</dbReference>
<accession>A0A0V8JQL7</accession>
<comment type="caution">
    <text evidence="4">The sequence shown here is derived from an EMBL/GenBank/DDBJ whole genome shotgun (WGS) entry which is preliminary data.</text>
</comment>
<gene>
    <name evidence="4" type="ORF">AS180_02050</name>
</gene>
<dbReference type="GO" id="GO:0005737">
    <property type="term" value="C:cytoplasm"/>
    <property type="evidence" value="ECO:0007669"/>
    <property type="project" value="TreeGrafter"/>
</dbReference>
<dbReference type="AlphaFoldDB" id="A0A0V8JQL7"/>
<dbReference type="EMBL" id="LNQP01000005">
    <property type="protein sequence ID" value="KSU89363.1"/>
    <property type="molecule type" value="Genomic_DNA"/>
</dbReference>
<dbReference type="SUPFAM" id="SSF55729">
    <property type="entry name" value="Acyl-CoA N-acyltransferases (Nat)"/>
    <property type="match status" value="1"/>
</dbReference>
<dbReference type="PANTHER" id="PTHR43626:SF4">
    <property type="entry name" value="GCN5-RELATED N-ACETYLTRANSFERASE 2, CHLOROPLASTIC"/>
    <property type="match status" value="1"/>
</dbReference>
<dbReference type="InterPro" id="IPR016181">
    <property type="entry name" value="Acyl_CoA_acyltransferase"/>
</dbReference>
<name>A0A0V8JQL7_9BACI</name>
<dbReference type="InterPro" id="IPR000182">
    <property type="entry name" value="GNAT_dom"/>
</dbReference>
<dbReference type="CDD" id="cd04301">
    <property type="entry name" value="NAT_SF"/>
    <property type="match status" value="1"/>
</dbReference>
<keyword evidence="2" id="KW-0012">Acyltransferase</keyword>
<keyword evidence="1 4" id="KW-0808">Transferase</keyword>